<evidence type="ECO:0008006" key="3">
    <source>
        <dbReference type="Google" id="ProtNLM"/>
    </source>
</evidence>
<feature type="transmembrane region" description="Helical" evidence="1">
    <location>
        <begin position="40"/>
        <end position="60"/>
    </location>
</feature>
<proteinExistence type="predicted"/>
<evidence type="ECO:0000313" key="2">
    <source>
        <dbReference type="EMBL" id="BAU03328.1"/>
    </source>
</evidence>
<dbReference type="InterPro" id="IPR036259">
    <property type="entry name" value="MFS_trans_sf"/>
</dbReference>
<dbReference type="OrthoDB" id="5296287at2759"/>
<evidence type="ECO:0000256" key="1">
    <source>
        <dbReference type="SAM" id="Phobius"/>
    </source>
</evidence>
<keyword evidence="1" id="KW-0472">Membrane</keyword>
<keyword evidence="1" id="KW-0812">Transmembrane</keyword>
<feature type="transmembrane region" description="Helical" evidence="1">
    <location>
        <begin position="12"/>
        <end position="33"/>
    </location>
</feature>
<organism evidence="2">
    <name type="scientific">Vigna angularis var. angularis</name>
    <dbReference type="NCBI Taxonomy" id="157739"/>
    <lineage>
        <taxon>Eukaryota</taxon>
        <taxon>Viridiplantae</taxon>
        <taxon>Streptophyta</taxon>
        <taxon>Embryophyta</taxon>
        <taxon>Tracheophyta</taxon>
        <taxon>Spermatophyta</taxon>
        <taxon>Magnoliopsida</taxon>
        <taxon>eudicotyledons</taxon>
        <taxon>Gunneridae</taxon>
        <taxon>Pentapetalae</taxon>
        <taxon>rosids</taxon>
        <taxon>fabids</taxon>
        <taxon>Fabales</taxon>
        <taxon>Fabaceae</taxon>
        <taxon>Papilionoideae</taxon>
        <taxon>50 kb inversion clade</taxon>
        <taxon>NPAAA clade</taxon>
        <taxon>indigoferoid/millettioid clade</taxon>
        <taxon>Phaseoleae</taxon>
        <taxon>Vigna</taxon>
    </lineage>
</organism>
<dbReference type="AlphaFoldDB" id="A0A0S3TED8"/>
<protein>
    <recommendedName>
        <fullName evidence="3">Major facilitator superfamily (MFS) profile domain-containing protein</fullName>
    </recommendedName>
</protein>
<dbReference type="Gene3D" id="1.20.1250.20">
    <property type="entry name" value="MFS general substrate transporter like domains"/>
    <property type="match status" value="1"/>
</dbReference>
<reference evidence="2" key="1">
    <citation type="journal article" date="2015" name="Sci. Rep.">
        <title>The power of single molecule real-time sequencing technology in the de novo assembly of a eukaryotic genome.</title>
        <authorList>
            <person name="Sakai H."/>
            <person name="Naito K."/>
            <person name="Ogiso-Tanaka E."/>
            <person name="Takahashi Y."/>
            <person name="Iseki K."/>
            <person name="Muto C."/>
            <person name="Satou K."/>
            <person name="Teruya K."/>
            <person name="Shiroma A."/>
            <person name="Shimoji M."/>
            <person name="Hirano T."/>
            <person name="Itoh T."/>
            <person name="Kaga A."/>
            <person name="Tomooka N."/>
        </authorList>
    </citation>
    <scope>NUCLEOTIDE SEQUENCE</scope>
</reference>
<keyword evidence="1" id="KW-1133">Transmembrane helix</keyword>
<gene>
    <name evidence="2" type="primary">Vigan.UMG078000</name>
    <name evidence="2" type="ORF">VIGAN_UM078000</name>
</gene>
<dbReference type="EMBL" id="AP015268">
    <property type="protein sequence ID" value="BAU03328.1"/>
    <property type="molecule type" value="Genomic_DNA"/>
</dbReference>
<sequence length="84" mass="9162">MVELFPTCVRNTAASVARQAVVFGCMFSPFLISAGRKNKVFSYGVFGVVIISSTLTLLGLPETRGMPLSDTMDQQQNKESNFPL</sequence>
<name>A0A0S3TED8_PHAAN</name>
<accession>A0A0S3TED8</accession>